<reference evidence="1 2" key="1">
    <citation type="journal article" date="2018" name="Mol. Plant">
        <title>The genome of Artemisia annua provides insight into the evolution of Asteraceae family and artemisinin biosynthesis.</title>
        <authorList>
            <person name="Shen Q."/>
            <person name="Zhang L."/>
            <person name="Liao Z."/>
            <person name="Wang S."/>
            <person name="Yan T."/>
            <person name="Shi P."/>
            <person name="Liu M."/>
            <person name="Fu X."/>
            <person name="Pan Q."/>
            <person name="Wang Y."/>
            <person name="Lv Z."/>
            <person name="Lu X."/>
            <person name="Zhang F."/>
            <person name="Jiang W."/>
            <person name="Ma Y."/>
            <person name="Chen M."/>
            <person name="Hao X."/>
            <person name="Li L."/>
            <person name="Tang Y."/>
            <person name="Lv G."/>
            <person name="Zhou Y."/>
            <person name="Sun X."/>
            <person name="Brodelius P.E."/>
            <person name="Rose J.K.C."/>
            <person name="Tang K."/>
        </authorList>
    </citation>
    <scope>NUCLEOTIDE SEQUENCE [LARGE SCALE GENOMIC DNA]</scope>
    <source>
        <strain evidence="2">cv. Huhao1</strain>
        <tissue evidence="1">Leaf</tissue>
    </source>
</reference>
<dbReference type="Proteomes" id="UP000245207">
    <property type="component" value="Unassembled WGS sequence"/>
</dbReference>
<dbReference type="InterPro" id="IPR045272">
    <property type="entry name" value="ANXUR1/2-like"/>
</dbReference>
<keyword evidence="2" id="KW-1185">Reference proteome</keyword>
<dbReference type="EMBL" id="PKPP01003948">
    <property type="protein sequence ID" value="PWA66855.1"/>
    <property type="molecule type" value="Genomic_DNA"/>
</dbReference>
<organism evidence="1 2">
    <name type="scientific">Artemisia annua</name>
    <name type="common">Sweet wormwood</name>
    <dbReference type="NCBI Taxonomy" id="35608"/>
    <lineage>
        <taxon>Eukaryota</taxon>
        <taxon>Viridiplantae</taxon>
        <taxon>Streptophyta</taxon>
        <taxon>Embryophyta</taxon>
        <taxon>Tracheophyta</taxon>
        <taxon>Spermatophyta</taxon>
        <taxon>Magnoliopsida</taxon>
        <taxon>eudicotyledons</taxon>
        <taxon>Gunneridae</taxon>
        <taxon>Pentapetalae</taxon>
        <taxon>asterids</taxon>
        <taxon>campanulids</taxon>
        <taxon>Asterales</taxon>
        <taxon>Asteraceae</taxon>
        <taxon>Asteroideae</taxon>
        <taxon>Anthemideae</taxon>
        <taxon>Artemisiinae</taxon>
        <taxon>Artemisia</taxon>
    </lineage>
</organism>
<gene>
    <name evidence="1" type="ORF">CTI12_AA112840</name>
</gene>
<proteinExistence type="predicted"/>
<dbReference type="GO" id="GO:0005886">
    <property type="term" value="C:plasma membrane"/>
    <property type="evidence" value="ECO:0007669"/>
    <property type="project" value="TreeGrafter"/>
</dbReference>
<dbReference type="STRING" id="35608.A0A2U1N017"/>
<evidence type="ECO:0000313" key="2">
    <source>
        <dbReference type="Proteomes" id="UP000245207"/>
    </source>
</evidence>
<dbReference type="GO" id="GO:0009506">
    <property type="term" value="C:plasmodesma"/>
    <property type="evidence" value="ECO:0007669"/>
    <property type="project" value="TreeGrafter"/>
</dbReference>
<dbReference type="AlphaFoldDB" id="A0A2U1N017"/>
<accession>A0A2U1N017</accession>
<dbReference type="PANTHER" id="PTHR27003">
    <property type="entry name" value="OS07G0166700 PROTEIN"/>
    <property type="match status" value="1"/>
</dbReference>
<evidence type="ECO:0000313" key="1">
    <source>
        <dbReference type="EMBL" id="PWA66855.1"/>
    </source>
</evidence>
<dbReference type="InterPro" id="IPR011009">
    <property type="entry name" value="Kinase-like_dom_sf"/>
</dbReference>
<dbReference type="OrthoDB" id="4062651at2759"/>
<keyword evidence="1" id="KW-0418">Kinase</keyword>
<name>A0A2U1N017_ARTAN</name>
<sequence>MKENWLFLTRGVKSGCLKRLDRKIWARSPEFLQKSGHASGGSLDRFKFRCSTWPQRLKICLDAAKGIRVANILLDKKMNAKVSDLAIKRGFPANQQYLQLLLPNADWYPLGSQWSVKLLFVPMWKKSYKEKKLDDIIFKDLKQQMDQNSLETFADIAFQCLQNSLEIINAAGYFSDLQGLLVTGGKTVI</sequence>
<comment type="caution">
    <text evidence="1">The sequence shown here is derived from an EMBL/GenBank/DDBJ whole genome shotgun (WGS) entry which is preliminary data.</text>
</comment>
<dbReference type="SUPFAM" id="SSF56112">
    <property type="entry name" value="Protein kinase-like (PK-like)"/>
    <property type="match status" value="1"/>
</dbReference>
<keyword evidence="1" id="KW-0808">Transferase</keyword>
<protein>
    <submittedName>
        <fullName evidence="1">Mitogen-activated protein (MAP) kinase kinase kinase 10</fullName>
    </submittedName>
</protein>
<dbReference type="PANTHER" id="PTHR27003:SF338">
    <property type="entry name" value="TYROSINE-PROTEIN KINASE, NON-RECEPTOR JAK_TYK2-RELATED"/>
    <property type="match status" value="1"/>
</dbReference>
<dbReference type="GO" id="GO:0004714">
    <property type="term" value="F:transmembrane receptor protein tyrosine kinase activity"/>
    <property type="evidence" value="ECO:0007669"/>
    <property type="project" value="InterPro"/>
</dbReference>